<evidence type="ECO:0000256" key="1">
    <source>
        <dbReference type="SAM" id="Phobius"/>
    </source>
</evidence>
<dbReference type="RefSeq" id="WP_075062051.1">
    <property type="nucleotide sequence ID" value="NZ_LGCL01000016.1"/>
</dbReference>
<name>A0A0P6XUF1_9CHLR</name>
<dbReference type="Proteomes" id="UP000050417">
    <property type="component" value="Unassembled WGS sequence"/>
</dbReference>
<reference evidence="2 3" key="1">
    <citation type="submission" date="2015-07" db="EMBL/GenBank/DDBJ databases">
        <title>Genome sequence of Ornatilinea apprima DSM 23815.</title>
        <authorList>
            <person name="Hemp J."/>
            <person name="Ward L.M."/>
            <person name="Pace L.A."/>
            <person name="Fischer W.W."/>
        </authorList>
    </citation>
    <scope>NUCLEOTIDE SEQUENCE [LARGE SCALE GENOMIC DNA]</scope>
    <source>
        <strain evidence="2 3">P3M-1</strain>
    </source>
</reference>
<dbReference type="STRING" id="1134406.ADN00_05950"/>
<protein>
    <submittedName>
        <fullName evidence="2">Uncharacterized protein</fullName>
    </submittedName>
</protein>
<gene>
    <name evidence="2" type="ORF">ADN00_05950</name>
</gene>
<evidence type="ECO:0000313" key="2">
    <source>
        <dbReference type="EMBL" id="KPL78775.1"/>
    </source>
</evidence>
<evidence type="ECO:0000313" key="3">
    <source>
        <dbReference type="Proteomes" id="UP000050417"/>
    </source>
</evidence>
<organism evidence="2 3">
    <name type="scientific">Ornatilinea apprima</name>
    <dbReference type="NCBI Taxonomy" id="1134406"/>
    <lineage>
        <taxon>Bacteria</taxon>
        <taxon>Bacillati</taxon>
        <taxon>Chloroflexota</taxon>
        <taxon>Anaerolineae</taxon>
        <taxon>Anaerolineales</taxon>
        <taxon>Anaerolineaceae</taxon>
        <taxon>Ornatilinea</taxon>
    </lineage>
</organism>
<comment type="caution">
    <text evidence="2">The sequence shown here is derived from an EMBL/GenBank/DDBJ whole genome shotgun (WGS) entry which is preliminary data.</text>
</comment>
<dbReference type="EMBL" id="LGCL01000016">
    <property type="protein sequence ID" value="KPL78775.1"/>
    <property type="molecule type" value="Genomic_DNA"/>
</dbReference>
<keyword evidence="1" id="KW-0812">Transmembrane</keyword>
<proteinExistence type="predicted"/>
<keyword evidence="1" id="KW-1133">Transmembrane helix</keyword>
<keyword evidence="3" id="KW-1185">Reference proteome</keyword>
<keyword evidence="1" id="KW-0472">Membrane</keyword>
<sequence length="133" mass="15051">MFFHRFFGRLISLILLLLLVFAGGNLLFRGAWAQGYAAGQGEMIAPAPVVIDLQNWIPTVLIIAGVALVLSITGALARYYFWKKMGGPEMFAKFRQAKFYGYGPMHHHFHRFHYGCPYAWGEVKDEPKPESEA</sequence>
<feature type="transmembrane region" description="Helical" evidence="1">
    <location>
        <begin position="57"/>
        <end position="81"/>
    </location>
</feature>
<dbReference type="AlphaFoldDB" id="A0A0P6XUF1"/>
<accession>A0A0P6XUF1</accession>